<keyword evidence="10" id="KW-0472">Membrane</keyword>
<evidence type="ECO:0000256" key="3">
    <source>
        <dbReference type="ARBA" id="ARBA00010617"/>
    </source>
</evidence>
<comment type="similarity">
    <text evidence="3">Belongs to the cytochrome P450 family.</text>
</comment>
<dbReference type="GeneID" id="64694718"/>
<comment type="pathway">
    <text evidence="2">Secondary metabolite biosynthesis.</text>
</comment>
<dbReference type="PANTHER" id="PTHR46300:SF1">
    <property type="entry name" value="P450, PUTATIVE (EUROFUNG)-RELATED"/>
    <property type="match status" value="1"/>
</dbReference>
<comment type="caution">
    <text evidence="11">The sequence shown here is derived from an EMBL/GenBank/DDBJ whole genome shotgun (WGS) entry which is preliminary data.</text>
</comment>
<keyword evidence="4 9" id="KW-0349">Heme</keyword>
<sequence length="505" mass="56676">METFVTSANYAAGVVAAAFVVLLVMFYKMSPLAGRKGIPLPPGPPARWFWCNALPAVNICHTLTDMVREYGPIVSFRQGSQVIIVIGSIEAAIDIMEKEGASLVDRPRSIAAGEMLSNGMRVVLARYGDRLRRLRKAVHTHLQPKAAETYQDMQREHAMDFILDMVNDPKSHQKHAHRYAVSVILRVAYGKSAPTANTDPEIVRIRRITERFQVAIRPGAYLVDRVPLLRYLPGYGKQLYEWHNEELEFYRHQLSRDQNIAGSSFTKTLLENTEGHQLSTDEMSYLAGTLFAAGSDTASRTAVGITAIIMAAACHPLAQAKVHEELDMVIGSDRAPTFQDSSSLPQLHAFLLEALRWRPIVRIGFPHRATKDIFWQGYCIPKGAIVYGCHWTLSRDPIAFPDPDVFNPQRWLDSEGRLKDDMKFIVYGFGRRVCPGMHLANHSLYINLALLLWSFRIAQRPGAPINTHAFSDAVIAHAAPFEIELIPRMKVAKLTEMMTTNGRMD</sequence>
<dbReference type="EMBL" id="JABBWM010000025">
    <property type="protein sequence ID" value="KAG2109037.1"/>
    <property type="molecule type" value="Genomic_DNA"/>
</dbReference>
<keyword evidence="10" id="KW-1133">Transmembrane helix</keyword>
<reference evidence="11" key="1">
    <citation type="journal article" date="2020" name="New Phytol.">
        <title>Comparative genomics reveals dynamic genome evolution in host specialist ectomycorrhizal fungi.</title>
        <authorList>
            <person name="Lofgren L.A."/>
            <person name="Nguyen N.H."/>
            <person name="Vilgalys R."/>
            <person name="Ruytinx J."/>
            <person name="Liao H.L."/>
            <person name="Branco S."/>
            <person name="Kuo A."/>
            <person name="LaButti K."/>
            <person name="Lipzen A."/>
            <person name="Andreopoulos W."/>
            <person name="Pangilinan J."/>
            <person name="Riley R."/>
            <person name="Hundley H."/>
            <person name="Na H."/>
            <person name="Barry K."/>
            <person name="Grigoriev I.V."/>
            <person name="Stajich J.E."/>
            <person name="Kennedy P.G."/>
        </authorList>
    </citation>
    <scope>NUCLEOTIDE SEQUENCE</scope>
    <source>
        <strain evidence="11">FC423</strain>
    </source>
</reference>
<evidence type="ECO:0000256" key="2">
    <source>
        <dbReference type="ARBA" id="ARBA00005179"/>
    </source>
</evidence>
<feature type="transmembrane region" description="Helical" evidence="10">
    <location>
        <begin position="6"/>
        <end position="27"/>
    </location>
</feature>
<dbReference type="CDD" id="cd11065">
    <property type="entry name" value="CYP64-like"/>
    <property type="match status" value="1"/>
</dbReference>
<dbReference type="GO" id="GO:0004497">
    <property type="term" value="F:monooxygenase activity"/>
    <property type="evidence" value="ECO:0007669"/>
    <property type="project" value="UniProtKB-KW"/>
</dbReference>
<dbReference type="Gene3D" id="1.10.630.10">
    <property type="entry name" value="Cytochrome P450"/>
    <property type="match status" value="1"/>
</dbReference>
<dbReference type="AlphaFoldDB" id="A0A9P7F8M3"/>
<dbReference type="SUPFAM" id="SSF48264">
    <property type="entry name" value="Cytochrome P450"/>
    <property type="match status" value="1"/>
</dbReference>
<evidence type="ECO:0000256" key="7">
    <source>
        <dbReference type="ARBA" id="ARBA00023004"/>
    </source>
</evidence>
<dbReference type="Pfam" id="PF00067">
    <property type="entry name" value="p450"/>
    <property type="match status" value="1"/>
</dbReference>
<dbReference type="GO" id="GO:0005506">
    <property type="term" value="F:iron ion binding"/>
    <property type="evidence" value="ECO:0007669"/>
    <property type="project" value="InterPro"/>
</dbReference>
<keyword evidence="7 9" id="KW-0408">Iron</keyword>
<evidence type="ECO:0000256" key="8">
    <source>
        <dbReference type="ARBA" id="ARBA00023033"/>
    </source>
</evidence>
<protein>
    <submittedName>
        <fullName evidence="11">Cytochrome P450</fullName>
    </submittedName>
</protein>
<dbReference type="OrthoDB" id="2789670at2759"/>
<keyword evidence="12" id="KW-1185">Reference proteome</keyword>
<organism evidence="11 12">
    <name type="scientific">Suillus discolor</name>
    <dbReference type="NCBI Taxonomy" id="1912936"/>
    <lineage>
        <taxon>Eukaryota</taxon>
        <taxon>Fungi</taxon>
        <taxon>Dikarya</taxon>
        <taxon>Basidiomycota</taxon>
        <taxon>Agaricomycotina</taxon>
        <taxon>Agaricomycetes</taxon>
        <taxon>Agaricomycetidae</taxon>
        <taxon>Boletales</taxon>
        <taxon>Suillineae</taxon>
        <taxon>Suillaceae</taxon>
        <taxon>Suillus</taxon>
    </lineage>
</organism>
<dbReference type="InterPro" id="IPR001128">
    <property type="entry name" value="Cyt_P450"/>
</dbReference>
<comment type="cofactor">
    <cofactor evidence="1 9">
        <name>heme</name>
        <dbReference type="ChEBI" id="CHEBI:30413"/>
    </cofactor>
</comment>
<evidence type="ECO:0000313" key="12">
    <source>
        <dbReference type="Proteomes" id="UP000823399"/>
    </source>
</evidence>
<dbReference type="Proteomes" id="UP000823399">
    <property type="component" value="Unassembled WGS sequence"/>
</dbReference>
<evidence type="ECO:0000256" key="6">
    <source>
        <dbReference type="ARBA" id="ARBA00023002"/>
    </source>
</evidence>
<dbReference type="RefSeq" id="XP_041293280.1">
    <property type="nucleotide sequence ID" value="XM_041432459.1"/>
</dbReference>
<dbReference type="InterPro" id="IPR050364">
    <property type="entry name" value="Cytochrome_P450_fung"/>
</dbReference>
<keyword evidence="10" id="KW-0812">Transmembrane</keyword>
<proteinExistence type="inferred from homology"/>
<dbReference type="PRINTS" id="PR00463">
    <property type="entry name" value="EP450I"/>
</dbReference>
<evidence type="ECO:0000256" key="4">
    <source>
        <dbReference type="ARBA" id="ARBA00022617"/>
    </source>
</evidence>
<dbReference type="InterPro" id="IPR036396">
    <property type="entry name" value="Cyt_P450_sf"/>
</dbReference>
<dbReference type="InterPro" id="IPR002401">
    <property type="entry name" value="Cyt_P450_E_grp-I"/>
</dbReference>
<feature type="binding site" description="axial binding residue" evidence="9">
    <location>
        <position position="434"/>
    </location>
    <ligand>
        <name>heme</name>
        <dbReference type="ChEBI" id="CHEBI:30413"/>
    </ligand>
    <ligandPart>
        <name>Fe</name>
        <dbReference type="ChEBI" id="CHEBI:18248"/>
    </ligandPart>
</feature>
<evidence type="ECO:0000256" key="5">
    <source>
        <dbReference type="ARBA" id="ARBA00022723"/>
    </source>
</evidence>
<dbReference type="PANTHER" id="PTHR46300">
    <property type="entry name" value="P450, PUTATIVE (EUROFUNG)-RELATED-RELATED"/>
    <property type="match status" value="1"/>
</dbReference>
<accession>A0A9P7F8M3</accession>
<evidence type="ECO:0000256" key="9">
    <source>
        <dbReference type="PIRSR" id="PIRSR602401-1"/>
    </source>
</evidence>
<name>A0A9P7F8M3_9AGAM</name>
<evidence type="ECO:0000256" key="1">
    <source>
        <dbReference type="ARBA" id="ARBA00001971"/>
    </source>
</evidence>
<keyword evidence="5 9" id="KW-0479">Metal-binding</keyword>
<dbReference type="GO" id="GO:0016705">
    <property type="term" value="F:oxidoreductase activity, acting on paired donors, with incorporation or reduction of molecular oxygen"/>
    <property type="evidence" value="ECO:0007669"/>
    <property type="project" value="InterPro"/>
</dbReference>
<keyword evidence="8" id="KW-0503">Monooxygenase</keyword>
<evidence type="ECO:0000313" key="11">
    <source>
        <dbReference type="EMBL" id="KAG2109037.1"/>
    </source>
</evidence>
<keyword evidence="6" id="KW-0560">Oxidoreductase</keyword>
<dbReference type="GO" id="GO:0020037">
    <property type="term" value="F:heme binding"/>
    <property type="evidence" value="ECO:0007669"/>
    <property type="project" value="InterPro"/>
</dbReference>
<evidence type="ECO:0000256" key="10">
    <source>
        <dbReference type="SAM" id="Phobius"/>
    </source>
</evidence>
<gene>
    <name evidence="11" type="ORF">F5147DRAFT_612329</name>
</gene>